<evidence type="ECO:0000313" key="2">
    <source>
        <dbReference type="Proteomes" id="UP000178684"/>
    </source>
</evidence>
<gene>
    <name evidence="1" type="ORF">A3B18_00755</name>
</gene>
<sequence>MKSSSFNIAIVPSKIVVKQAMKLSRALKPDGGLFVLNQRLYSVHVTLYMMELPLRNLPGVKRILRMIAASQRRFKLEPLIWNQDSGGYIDVSYEKTKTLSKLQETVIKELNPLREGLLRQKDIERMNIAPRSEKRNIQKYGFRSVGAQFEPHLTISRLRTYKPTATPRVDTGKMSFTAHKIGIFYLGEHGTCKKLVARFRLGTAPKRRK</sequence>
<proteinExistence type="predicted"/>
<evidence type="ECO:0008006" key="3">
    <source>
        <dbReference type="Google" id="ProtNLM"/>
    </source>
</evidence>
<dbReference type="EMBL" id="MFIE01000018">
    <property type="protein sequence ID" value="OGF82494.1"/>
    <property type="molecule type" value="Genomic_DNA"/>
</dbReference>
<evidence type="ECO:0000313" key="1">
    <source>
        <dbReference type="EMBL" id="OGF82494.1"/>
    </source>
</evidence>
<dbReference type="Proteomes" id="UP000178684">
    <property type="component" value="Unassembled WGS sequence"/>
</dbReference>
<protein>
    <recommendedName>
        <fullName evidence="3">2'-5' RNA ligase</fullName>
    </recommendedName>
</protein>
<dbReference type="SUPFAM" id="SSF55144">
    <property type="entry name" value="LigT-like"/>
    <property type="match status" value="1"/>
</dbReference>
<name>A0A1F5X3N0_9BACT</name>
<accession>A0A1F5X3N0</accession>
<comment type="caution">
    <text evidence="1">The sequence shown here is derived from an EMBL/GenBank/DDBJ whole genome shotgun (WGS) entry which is preliminary data.</text>
</comment>
<dbReference type="AlphaFoldDB" id="A0A1F5X3N0"/>
<dbReference type="InterPro" id="IPR009389">
    <property type="entry name" value="DUF1045"/>
</dbReference>
<dbReference type="Pfam" id="PF06299">
    <property type="entry name" value="DUF1045"/>
    <property type="match status" value="1"/>
</dbReference>
<reference evidence="1 2" key="1">
    <citation type="journal article" date="2016" name="Nat. Commun.">
        <title>Thousands of microbial genomes shed light on interconnected biogeochemical processes in an aquifer system.</title>
        <authorList>
            <person name="Anantharaman K."/>
            <person name="Brown C.T."/>
            <person name="Hug L.A."/>
            <person name="Sharon I."/>
            <person name="Castelle C.J."/>
            <person name="Probst A.J."/>
            <person name="Thomas B.C."/>
            <person name="Singh A."/>
            <person name="Wilkins M.J."/>
            <person name="Karaoz U."/>
            <person name="Brodie E.L."/>
            <person name="Williams K.H."/>
            <person name="Hubbard S.S."/>
            <person name="Banfield J.F."/>
        </authorList>
    </citation>
    <scope>NUCLEOTIDE SEQUENCE [LARGE SCALE GENOMIC DNA]</scope>
</reference>
<organism evidence="1 2">
    <name type="scientific">Candidatus Giovannonibacteria bacterium RIFCSPLOWO2_01_FULL_46_13</name>
    <dbReference type="NCBI Taxonomy" id="1798352"/>
    <lineage>
        <taxon>Bacteria</taxon>
        <taxon>Candidatus Giovannoniibacteriota</taxon>
    </lineage>
</organism>
<dbReference type="Gene3D" id="3.90.1140.10">
    <property type="entry name" value="Cyclic phosphodiesterase"/>
    <property type="match status" value="1"/>
</dbReference>
<dbReference type="InterPro" id="IPR009097">
    <property type="entry name" value="Cyclic_Pdiesterase"/>
</dbReference>